<organism evidence="1 2">
    <name type="scientific">Hoeflea algicola</name>
    <dbReference type="NCBI Taxonomy" id="2983763"/>
    <lineage>
        <taxon>Bacteria</taxon>
        <taxon>Pseudomonadati</taxon>
        <taxon>Pseudomonadota</taxon>
        <taxon>Alphaproteobacteria</taxon>
        <taxon>Hyphomicrobiales</taxon>
        <taxon>Rhizobiaceae</taxon>
        <taxon>Hoeflea</taxon>
    </lineage>
</organism>
<reference evidence="1" key="1">
    <citation type="submission" date="2022-10" db="EMBL/GenBank/DDBJ databases">
        <title>Hoeflea sp. G2-23, isolated from marine algae.</title>
        <authorList>
            <person name="Kristyanto S."/>
            <person name="Kim J.M."/>
            <person name="Jeon C.O."/>
        </authorList>
    </citation>
    <scope>NUCLEOTIDE SEQUENCE</scope>
    <source>
        <strain evidence="1">G2-23</strain>
    </source>
</reference>
<evidence type="ECO:0000313" key="2">
    <source>
        <dbReference type="Proteomes" id="UP001073227"/>
    </source>
</evidence>
<keyword evidence="2" id="KW-1185">Reference proteome</keyword>
<dbReference type="EMBL" id="JAOVZR010000001">
    <property type="protein sequence ID" value="MCY0148195.1"/>
    <property type="molecule type" value="Genomic_DNA"/>
</dbReference>
<name>A0ABT3Z8W0_9HYPH</name>
<accession>A0ABT3Z8W0</accession>
<dbReference type="RefSeq" id="WP_267653769.1">
    <property type="nucleotide sequence ID" value="NZ_JAOVZR010000001.1"/>
</dbReference>
<gene>
    <name evidence="1" type="ORF">OEG84_10845</name>
</gene>
<dbReference type="Proteomes" id="UP001073227">
    <property type="component" value="Unassembled WGS sequence"/>
</dbReference>
<comment type="caution">
    <text evidence="1">The sequence shown here is derived from an EMBL/GenBank/DDBJ whole genome shotgun (WGS) entry which is preliminary data.</text>
</comment>
<sequence>MPEAQKSSDIGMKRGRVIANMTPDKQLDLIAEGLPILMKSATDLLNAAIALPGHSRASKILEGHALEEAAKILILMDIVRCPPKIRPSLIGPMMRLFYDHLARLLYIEAQHWRPMDLNELRTYVNNERRSHYLEGYNGEYILPNSATSTRETLLYADIITYEEGDPIWSEPSYDDPESLTFPQYPTPWKTCEALQTVGAFTRKGLDLVSSAWAEVDFSGEETSGQSSELAYNMLKSLEGENLISENATNDHVGHLRHSWQLPMYRLDFKRQEVSLEELKEQREANFWAEVGYDGQDYY</sequence>
<evidence type="ECO:0000313" key="1">
    <source>
        <dbReference type="EMBL" id="MCY0148195.1"/>
    </source>
</evidence>
<protein>
    <submittedName>
        <fullName evidence="1">Uncharacterized protein</fullName>
    </submittedName>
</protein>
<proteinExistence type="predicted"/>